<protein>
    <submittedName>
        <fullName evidence="1">Uncharacterized protein</fullName>
    </submittedName>
</protein>
<name>A0A7C2EJA4_9THEO</name>
<accession>A0A7C2EJA4</accession>
<proteinExistence type="predicted"/>
<sequence>MMREFEAVIEEVKRLKSVTCNLCGKTIDASDWQALNTVHQVIIAFSYPSRFDGERWEFDVCDDCVARITQSFVVPVSVKEIL</sequence>
<dbReference type="EMBL" id="DSMU01000127">
    <property type="protein sequence ID" value="HEL65443.1"/>
    <property type="molecule type" value="Genomic_DNA"/>
</dbReference>
<dbReference type="AlphaFoldDB" id="A0A7C2EJA4"/>
<reference evidence="1" key="1">
    <citation type="journal article" date="2020" name="mSystems">
        <title>Genome- and Community-Level Interaction Insights into Carbon Utilization and Element Cycling Functions of Hydrothermarchaeota in Hydrothermal Sediment.</title>
        <authorList>
            <person name="Zhou Z."/>
            <person name="Liu Y."/>
            <person name="Xu W."/>
            <person name="Pan J."/>
            <person name="Luo Z.H."/>
            <person name="Li M."/>
        </authorList>
    </citation>
    <scope>NUCLEOTIDE SEQUENCE [LARGE SCALE GENOMIC DNA]</scope>
    <source>
        <strain evidence="1">SpSt-300</strain>
    </source>
</reference>
<organism evidence="1">
    <name type="scientific">Ammonifex degensii</name>
    <dbReference type="NCBI Taxonomy" id="42838"/>
    <lineage>
        <taxon>Bacteria</taxon>
        <taxon>Bacillati</taxon>
        <taxon>Bacillota</taxon>
        <taxon>Clostridia</taxon>
        <taxon>Thermoanaerobacterales</taxon>
        <taxon>Thermoanaerobacteraceae</taxon>
        <taxon>Ammonifex</taxon>
    </lineage>
</organism>
<evidence type="ECO:0000313" key="1">
    <source>
        <dbReference type="EMBL" id="HEL65443.1"/>
    </source>
</evidence>
<comment type="caution">
    <text evidence="1">The sequence shown here is derived from an EMBL/GenBank/DDBJ whole genome shotgun (WGS) entry which is preliminary data.</text>
</comment>
<gene>
    <name evidence="1" type="ORF">ENQ34_02010</name>
</gene>